<keyword evidence="1" id="KW-0418">Kinase</keyword>
<reference evidence="1" key="1">
    <citation type="journal article" date="2019" name="MBio">
        <title>Virus Genomes from Deep Sea Sediments Expand the Ocean Megavirome and Support Independent Origins of Viral Gigantism.</title>
        <authorList>
            <person name="Backstrom D."/>
            <person name="Yutin N."/>
            <person name="Jorgensen S.L."/>
            <person name="Dharamshi J."/>
            <person name="Homa F."/>
            <person name="Zaremba-Niedwiedzka K."/>
            <person name="Spang A."/>
            <person name="Wolf Y.I."/>
            <person name="Koonin E.V."/>
            <person name="Ettema T.J."/>
        </authorList>
    </citation>
    <scope>NUCLEOTIDE SEQUENCE</scope>
</reference>
<accession>A0A481Z4J3</accession>
<dbReference type="EMBL" id="MK500498">
    <property type="protein sequence ID" value="QBK90808.1"/>
    <property type="molecule type" value="Genomic_DNA"/>
</dbReference>
<dbReference type="Gene3D" id="1.10.510.10">
    <property type="entry name" value="Transferase(Phosphotransferase) domain 1"/>
    <property type="match status" value="1"/>
</dbReference>
<protein>
    <submittedName>
        <fullName evidence="1">Protein kinase</fullName>
    </submittedName>
</protein>
<evidence type="ECO:0000313" key="1">
    <source>
        <dbReference type="EMBL" id="QBK90808.1"/>
    </source>
</evidence>
<proteinExistence type="predicted"/>
<gene>
    <name evidence="1" type="ORF">LCPAC201_01090</name>
</gene>
<keyword evidence="1" id="KW-0808">Transferase</keyword>
<dbReference type="GO" id="GO:0016301">
    <property type="term" value="F:kinase activity"/>
    <property type="evidence" value="ECO:0007669"/>
    <property type="project" value="UniProtKB-KW"/>
</dbReference>
<sequence>MLANPNFIQVVPQQVTLQPQNQRFIYRSAPGQTTRQASANVIPNGANFQRRPVFENPVNTRGQQIIAAPTVTGSMPVKLRGMIATTNEIYQANQKAQTIAVTADARAKVAAFHQQQRTIEKAYFDRAQVCPIGIQKNLRDKLSKIEPQEFKALIQDKFYDPSVMNAAMCVTESISYTPPIEDGGVASNFRIKRWIKNLNRIGAESVEGFALRGDLDRSKDTFIVKSPRDPNNPMLLHEYFVGVYGLNQTRAIVPNFAYVLGGFRCSMPIISDKTNKVSAWCNNEKYPIDYVVYENVAPAETMKEWVIKSCNFKDWLSYYLQILYATQVAVEMTDYTHYDLHDDNVLRRKIVGSTGTFSIPYRTEKGTEYLITDAVATIIDYGLAHIEYQGHHFGVYDRLPWAVLPTRSFPLHDAYKFLLMSMRTMLQSRKMDCFNKAAQILQFFNNQESAMDIINKQAQTYYYLPYNQKTANLKIYDLTKFIREIFDTSSILVSSKPAGRVVGCRGTDVCINSDTVFNKIGLTGSPIATTMFDFYDLIHRFSREGKWEEVKRIKAGFNYKLASDNSKPEYNISRFQLITKHNNLVIYVANGQPLSIILSSSFLKLYRNYISNVAAIFENFQELTMLYKTLIFAAQNYSDTVTIKEVTRKYSDLKTDHNRLWAQIISYIKTDNTYIQSLLNNPTAVAQINQAILSNKSLSWWWDFFPELMSVIQ</sequence>
<organism evidence="1">
    <name type="scientific">Pithovirus LCPAC201</name>
    <dbReference type="NCBI Taxonomy" id="2506591"/>
    <lineage>
        <taxon>Viruses</taxon>
        <taxon>Pithoviruses</taxon>
    </lineage>
</organism>
<name>A0A481Z4J3_9VIRU</name>